<evidence type="ECO:0000313" key="4">
    <source>
        <dbReference type="Proteomes" id="UP001303473"/>
    </source>
</evidence>
<organism evidence="3 4">
    <name type="scientific">Diplogelasinospora grovesii</name>
    <dbReference type="NCBI Taxonomy" id="303347"/>
    <lineage>
        <taxon>Eukaryota</taxon>
        <taxon>Fungi</taxon>
        <taxon>Dikarya</taxon>
        <taxon>Ascomycota</taxon>
        <taxon>Pezizomycotina</taxon>
        <taxon>Sordariomycetes</taxon>
        <taxon>Sordariomycetidae</taxon>
        <taxon>Sordariales</taxon>
        <taxon>Diplogelasinosporaceae</taxon>
        <taxon>Diplogelasinospora</taxon>
    </lineage>
</organism>
<feature type="region of interest" description="Disordered" evidence="2">
    <location>
        <begin position="893"/>
        <end position="915"/>
    </location>
</feature>
<evidence type="ECO:0000256" key="2">
    <source>
        <dbReference type="SAM" id="MobiDB-lite"/>
    </source>
</evidence>
<keyword evidence="4" id="KW-1185">Reference proteome</keyword>
<dbReference type="EMBL" id="MU853925">
    <property type="protein sequence ID" value="KAK3935401.1"/>
    <property type="molecule type" value="Genomic_DNA"/>
</dbReference>
<name>A0AAN6MXM6_9PEZI</name>
<gene>
    <name evidence="3" type="ORF">QBC46DRAFT_422732</name>
</gene>
<feature type="region of interest" description="Disordered" evidence="2">
    <location>
        <begin position="294"/>
        <end position="330"/>
    </location>
</feature>
<proteinExistence type="predicted"/>
<feature type="compositionally biased region" description="Basic and acidic residues" evidence="2">
    <location>
        <begin position="307"/>
        <end position="330"/>
    </location>
</feature>
<feature type="coiled-coil region" evidence="1">
    <location>
        <begin position="130"/>
        <end position="188"/>
    </location>
</feature>
<sequence length="1393" mass="160500">MVVLTEIGVEPQCQALNLSNSIRCTAQATASNNLFCRFHARQCFGLYMGYKKRNAQLDALTESAAAYLRAQRVPLQNQTFDGVDDEAKLRDIHSYLFTHYVLLGKVISARNLHHKHFYPLDMDYGHKAYLDRLVTQRRSVLRALENVERRTAVVLYEKEKWFTWVRQVQSEEETNREKEQKKVKMEAALFRRHWREMQARLDAAREREEKRRQEAYLDEVWRERMEADDVSDEDDAAWDPIDDVVEDDRGMYLDLVRHFLSMDMPQPAVDTDALAGADNATSGAVALETEVAVDEVEPATKDSSPGKSEHKQNDNSRDPEKGKIEGKDEIRQRLREGVKKDYKHRAGPMLFGTVQNPVERMERTAPMPDDEIDKLIADITEIKRLLFCRQLLSHAALLPAALRAGSVEEFLNDAELAESDIRDLCLKLDQPDLQALRDACADFARGDELHEPEEEEDEPITALEVIKQHLLYRDLGVLGRAMFREVLSSSSRKIMGERQDMVEEIEAEPKSKRMKVRVCGKNIWNHTSERSMARDGWLQFSILAKDCSFKDAIALCRNWDEFFELNILSYWQYFPASKWWGWGGNHFVDELCQMGFVTFHSSLGDKRETFHMQTGSRGRVRRKHAMVESKNFVCAYMKRNDPVSRRFIQYALMAPSNGLILVRDGKTSRILTAPNEEDRWLVRSKFGLGRASKSEWEIEDQIDAFFMHFAVGLCDWRFTLNDYYEVYMWDFVPGLEPMELLGHIQQLLQKAHRMRVPADKFSHIKPLLSTLTIEEPSQRVRQIRPGEQTKSIYDSLTGPEASFSYYTNQTRKIKESPSGVVPLEIANRFYNETDAVEDAVLFPEEALGAPDSMPFREIMNPIQQLEAAEMPLTVLNHQASLLEQMLQSDNTKLISDEKGGPSQSDSQPEKPSVPSIEEFSYSIPPAFVKACEAIDGRSCSAARVALLERLDYAAVKLDLTMEKVHDIANKMEIMERDRSYAFKESFHLGDLEPGARDKYAETMELIIGMLKFEPPVVHDGWVWFCMELIDWLGLQLYYDEYNMISAEAWPHRYIIHDMCQAFMMMGIFFPDLEVARITREYLSSKDGARLKSSAIFDPTARSKTLPDRRSARSSSMFPKTFWKQWKNAVVSDEKAEEIHAYQQEAIVAIRPIIAKLYRAGVVAPAHLESDPRCVLGVATANTEAPRPDKPDLFINYDNEFLGPPRPPPNFVPYQDWPVLLPLARDFVASCKLRGKERQPRFALLRLWSAPHFYPLMLGLNSRQATSFIDTVGRSWEWRFIPRDFVLSDWSVHSVVAQRLLRLREQIVREGKRNNGNANGRVVARDVGDLYEHVANRGDLILVMGEDETDLLRWCTAVTFALQTKPWLREVDLWKSFVNVDLEFLEALDAHWLD</sequence>
<protein>
    <submittedName>
        <fullName evidence="3">Uncharacterized protein</fullName>
    </submittedName>
</protein>
<evidence type="ECO:0000256" key="1">
    <source>
        <dbReference type="SAM" id="Coils"/>
    </source>
</evidence>
<evidence type="ECO:0000313" key="3">
    <source>
        <dbReference type="EMBL" id="KAK3935401.1"/>
    </source>
</evidence>
<reference evidence="4" key="1">
    <citation type="journal article" date="2023" name="Mol. Phylogenet. Evol.">
        <title>Genome-scale phylogeny and comparative genomics of the fungal order Sordariales.</title>
        <authorList>
            <person name="Hensen N."/>
            <person name="Bonometti L."/>
            <person name="Westerberg I."/>
            <person name="Brannstrom I.O."/>
            <person name="Guillou S."/>
            <person name="Cros-Aarteil S."/>
            <person name="Calhoun S."/>
            <person name="Haridas S."/>
            <person name="Kuo A."/>
            <person name="Mondo S."/>
            <person name="Pangilinan J."/>
            <person name="Riley R."/>
            <person name="LaButti K."/>
            <person name="Andreopoulos B."/>
            <person name="Lipzen A."/>
            <person name="Chen C."/>
            <person name="Yan M."/>
            <person name="Daum C."/>
            <person name="Ng V."/>
            <person name="Clum A."/>
            <person name="Steindorff A."/>
            <person name="Ohm R.A."/>
            <person name="Martin F."/>
            <person name="Silar P."/>
            <person name="Natvig D.O."/>
            <person name="Lalanne C."/>
            <person name="Gautier V."/>
            <person name="Ament-Velasquez S.L."/>
            <person name="Kruys A."/>
            <person name="Hutchinson M.I."/>
            <person name="Powell A.J."/>
            <person name="Barry K."/>
            <person name="Miller A.N."/>
            <person name="Grigoriev I.V."/>
            <person name="Debuchy R."/>
            <person name="Gladieux P."/>
            <person name="Hiltunen Thoren M."/>
            <person name="Johannesson H."/>
        </authorList>
    </citation>
    <scope>NUCLEOTIDE SEQUENCE [LARGE SCALE GENOMIC DNA]</scope>
    <source>
        <strain evidence="4">CBS 340.73</strain>
    </source>
</reference>
<accession>A0AAN6MXM6</accession>
<dbReference type="Proteomes" id="UP001303473">
    <property type="component" value="Unassembled WGS sequence"/>
</dbReference>
<keyword evidence="1" id="KW-0175">Coiled coil</keyword>
<comment type="caution">
    <text evidence="3">The sequence shown here is derived from an EMBL/GenBank/DDBJ whole genome shotgun (WGS) entry which is preliminary data.</text>
</comment>